<keyword evidence="3" id="KW-1003">Cell membrane</keyword>
<dbReference type="STRING" id="882086.SacxiDRAFT_2105"/>
<dbReference type="CDD" id="cd06173">
    <property type="entry name" value="MFS_MefA_like"/>
    <property type="match status" value="1"/>
</dbReference>
<evidence type="ECO:0000256" key="1">
    <source>
        <dbReference type="ARBA" id="ARBA00004429"/>
    </source>
</evidence>
<comment type="subcellular location">
    <subcellularLocation>
        <location evidence="1">Cell inner membrane</location>
        <topology evidence="1">Multi-pass membrane protein</topology>
    </subcellularLocation>
</comment>
<feature type="transmembrane region" description="Helical" evidence="7">
    <location>
        <begin position="21"/>
        <end position="45"/>
    </location>
</feature>
<evidence type="ECO:0000313" key="9">
    <source>
        <dbReference type="Proteomes" id="UP000004691"/>
    </source>
</evidence>
<dbReference type="RefSeq" id="WP_006238487.1">
    <property type="nucleotide sequence ID" value="NZ_JH636049.1"/>
</dbReference>
<feature type="transmembrane region" description="Helical" evidence="7">
    <location>
        <begin position="84"/>
        <end position="104"/>
    </location>
</feature>
<evidence type="ECO:0000256" key="3">
    <source>
        <dbReference type="ARBA" id="ARBA00022475"/>
    </source>
</evidence>
<organism evidence="8 9">
    <name type="scientific">Saccharomonospora xinjiangensis XJ-54</name>
    <dbReference type="NCBI Taxonomy" id="882086"/>
    <lineage>
        <taxon>Bacteria</taxon>
        <taxon>Bacillati</taxon>
        <taxon>Actinomycetota</taxon>
        <taxon>Actinomycetes</taxon>
        <taxon>Pseudonocardiales</taxon>
        <taxon>Pseudonocardiaceae</taxon>
        <taxon>Saccharomonospora</taxon>
    </lineage>
</organism>
<feature type="transmembrane region" description="Helical" evidence="7">
    <location>
        <begin position="142"/>
        <end position="165"/>
    </location>
</feature>
<gene>
    <name evidence="8" type="ORF">SacxiDRAFT_2105</name>
</gene>
<dbReference type="Pfam" id="PF05977">
    <property type="entry name" value="MFS_3"/>
    <property type="match status" value="1"/>
</dbReference>
<reference evidence="8 9" key="1">
    <citation type="submission" date="2012-01" db="EMBL/GenBank/DDBJ databases">
        <title>Improved High-Quality Draft sequence of Saccharomonospora xinjiangensis XJ-54.</title>
        <authorList>
            <consortium name="US DOE Joint Genome Institute"/>
            <person name="Lucas S."/>
            <person name="Han J."/>
            <person name="Lapidus A."/>
            <person name="Cheng J.-F."/>
            <person name="Goodwin L."/>
            <person name="Pitluck S."/>
            <person name="Peters L."/>
            <person name="Mikhailova N."/>
            <person name="Teshima H."/>
            <person name="Detter J.C."/>
            <person name="Han C."/>
            <person name="Tapia R."/>
            <person name="Land M."/>
            <person name="Hauser L."/>
            <person name="Kyrpides N."/>
            <person name="Ivanova N."/>
            <person name="Pagani I."/>
            <person name="Brambilla E.-M."/>
            <person name="Klenk H.-P."/>
            <person name="Woyke T."/>
        </authorList>
    </citation>
    <scope>NUCLEOTIDE SEQUENCE [LARGE SCALE GENOMIC DNA]</scope>
    <source>
        <strain evidence="8 9">XJ-54</strain>
    </source>
</reference>
<keyword evidence="6 7" id="KW-0472">Membrane</keyword>
<keyword evidence="5 7" id="KW-1133">Transmembrane helix</keyword>
<evidence type="ECO:0000256" key="6">
    <source>
        <dbReference type="ARBA" id="ARBA00023136"/>
    </source>
</evidence>
<evidence type="ECO:0000256" key="4">
    <source>
        <dbReference type="ARBA" id="ARBA00022692"/>
    </source>
</evidence>
<feature type="transmembrane region" description="Helical" evidence="7">
    <location>
        <begin position="110"/>
        <end position="130"/>
    </location>
</feature>
<dbReference type="Proteomes" id="UP000004691">
    <property type="component" value="Unassembled WGS sequence"/>
</dbReference>
<keyword evidence="2" id="KW-0813">Transport</keyword>
<evidence type="ECO:0000256" key="7">
    <source>
        <dbReference type="SAM" id="Phobius"/>
    </source>
</evidence>
<dbReference type="OrthoDB" id="5494559at2"/>
<dbReference type="PANTHER" id="PTHR23513">
    <property type="entry name" value="INTEGRAL MEMBRANE EFFLUX PROTEIN-RELATED"/>
    <property type="match status" value="1"/>
</dbReference>
<dbReference type="PANTHER" id="PTHR23513:SF9">
    <property type="entry name" value="ENTEROBACTIN EXPORTER ENTS"/>
    <property type="match status" value="1"/>
</dbReference>
<evidence type="ECO:0000256" key="5">
    <source>
        <dbReference type="ARBA" id="ARBA00022989"/>
    </source>
</evidence>
<dbReference type="HOGENOM" id="CLU_034180_11_0_11"/>
<feature type="transmembrane region" description="Helical" evidence="7">
    <location>
        <begin position="214"/>
        <end position="239"/>
    </location>
</feature>
<feature type="transmembrane region" description="Helical" evidence="7">
    <location>
        <begin position="171"/>
        <end position="194"/>
    </location>
</feature>
<evidence type="ECO:0000313" key="8">
    <source>
        <dbReference type="EMBL" id="EID54337.1"/>
    </source>
</evidence>
<keyword evidence="9" id="KW-1185">Reference proteome</keyword>
<dbReference type="AlphaFoldDB" id="I0V2I4"/>
<dbReference type="GO" id="GO:0005886">
    <property type="term" value="C:plasma membrane"/>
    <property type="evidence" value="ECO:0007669"/>
    <property type="project" value="UniProtKB-SubCell"/>
</dbReference>
<dbReference type="InterPro" id="IPR010290">
    <property type="entry name" value="TM_effector"/>
</dbReference>
<sequence>MSLLAGFLDARPLRGSAAFRRLLVSSSFSTIGHQLAVVAVLAQVWDLTANPVAVGVVGLAQAVPMVVCGLVGGVLADVLDRRKLVLVTTAVQALAAAGMAVQALAEVSSLALVLALVATQFAFAGLGSAARKTFVVTLLPEGQVSAGLAWTNLSFQVAMLAGPALGGVVTSAWGVGACYAADAATLLVAAYGVLRLPPMRRAASKERQGPRSIVVGLAFVVRSPVVAGALLTDVFATVLAMPIALFPAINDERFAGDPATLGLFLSAIAVGGTAAGLLSGSFTRLRRLGVVQLVAAMVWAAALTTFGLAQPLWLALVLLAVAGAADTVSVITRGALVQLATPDSHRGRVSGVENVIGIAGPDLGNFRAGAVAGFTSPGFAAASGGLLCLVCLGVLALGNAPLRRFTTGVRQPEAVG</sequence>
<feature type="transmembrane region" description="Helical" evidence="7">
    <location>
        <begin position="51"/>
        <end position="72"/>
    </location>
</feature>
<name>I0V2I4_9PSEU</name>
<dbReference type="Gene3D" id="1.20.1250.20">
    <property type="entry name" value="MFS general substrate transporter like domains"/>
    <property type="match status" value="1"/>
</dbReference>
<feature type="transmembrane region" description="Helical" evidence="7">
    <location>
        <begin position="290"/>
        <end position="309"/>
    </location>
</feature>
<protein>
    <submittedName>
        <fullName evidence="8">Arabinose efflux permease family protein</fullName>
    </submittedName>
</protein>
<dbReference type="EMBL" id="JH636049">
    <property type="protein sequence ID" value="EID54337.1"/>
    <property type="molecule type" value="Genomic_DNA"/>
</dbReference>
<dbReference type="eggNOG" id="COG0477">
    <property type="taxonomic scope" value="Bacteria"/>
</dbReference>
<feature type="transmembrane region" description="Helical" evidence="7">
    <location>
        <begin position="379"/>
        <end position="400"/>
    </location>
</feature>
<dbReference type="InterPro" id="IPR036259">
    <property type="entry name" value="MFS_trans_sf"/>
</dbReference>
<proteinExistence type="predicted"/>
<feature type="transmembrane region" description="Helical" evidence="7">
    <location>
        <begin position="259"/>
        <end position="278"/>
    </location>
</feature>
<dbReference type="SUPFAM" id="SSF103473">
    <property type="entry name" value="MFS general substrate transporter"/>
    <property type="match status" value="1"/>
</dbReference>
<accession>I0V2I4</accession>
<evidence type="ECO:0000256" key="2">
    <source>
        <dbReference type="ARBA" id="ARBA00022448"/>
    </source>
</evidence>
<keyword evidence="4 7" id="KW-0812">Transmembrane</keyword>